<dbReference type="SMART" id="SM00422">
    <property type="entry name" value="HTH_MERR"/>
    <property type="match status" value="1"/>
</dbReference>
<dbReference type="Pfam" id="PF13411">
    <property type="entry name" value="MerR_1"/>
    <property type="match status" value="1"/>
</dbReference>
<dbReference type="PANTHER" id="PTHR30204:SF98">
    <property type="entry name" value="HTH-TYPE TRANSCRIPTIONAL REGULATOR ADHR"/>
    <property type="match status" value="1"/>
</dbReference>
<evidence type="ECO:0000256" key="1">
    <source>
        <dbReference type="ARBA" id="ARBA00023125"/>
    </source>
</evidence>
<dbReference type="RefSeq" id="WP_018371040.1">
    <property type="nucleotide sequence ID" value="NZ_UHFR01000005.1"/>
</dbReference>
<dbReference type="Gene3D" id="1.10.1660.10">
    <property type="match status" value="1"/>
</dbReference>
<organism evidence="4 5">
    <name type="scientific">Streptococcus massiliensis</name>
    <dbReference type="NCBI Taxonomy" id="313439"/>
    <lineage>
        <taxon>Bacteria</taxon>
        <taxon>Bacillati</taxon>
        <taxon>Bacillota</taxon>
        <taxon>Bacilli</taxon>
        <taxon>Lactobacillales</taxon>
        <taxon>Streptococcaceae</taxon>
        <taxon>Streptococcus</taxon>
    </lineage>
</organism>
<evidence type="ECO:0000313" key="5">
    <source>
        <dbReference type="Proteomes" id="UP000254634"/>
    </source>
</evidence>
<dbReference type="GO" id="GO:0003700">
    <property type="term" value="F:DNA-binding transcription factor activity"/>
    <property type="evidence" value="ECO:0007669"/>
    <property type="project" value="InterPro"/>
</dbReference>
<keyword evidence="1" id="KW-0238">DNA-binding</keyword>
<dbReference type="PRINTS" id="PR00040">
    <property type="entry name" value="HTHMERR"/>
</dbReference>
<dbReference type="STRING" id="1123307.GCA_000380065_00354"/>
<feature type="coiled-coil region" evidence="2">
    <location>
        <begin position="81"/>
        <end position="115"/>
    </location>
</feature>
<evidence type="ECO:0000313" key="4">
    <source>
        <dbReference type="EMBL" id="SUN77148.1"/>
    </source>
</evidence>
<dbReference type="CDD" id="cd01109">
    <property type="entry name" value="HTH_YyaN"/>
    <property type="match status" value="1"/>
</dbReference>
<dbReference type="PROSITE" id="PS50937">
    <property type="entry name" value="HTH_MERR_2"/>
    <property type="match status" value="1"/>
</dbReference>
<dbReference type="InterPro" id="IPR047057">
    <property type="entry name" value="MerR_fam"/>
</dbReference>
<gene>
    <name evidence="4" type="primary">adhR</name>
    <name evidence="4" type="ORF">NCTC13765_01672</name>
</gene>
<keyword evidence="5" id="KW-1185">Reference proteome</keyword>
<dbReference type="NCBIfam" id="NF041849">
    <property type="entry name" value="trans_regNmlR"/>
    <property type="match status" value="1"/>
</dbReference>
<dbReference type="Proteomes" id="UP000254634">
    <property type="component" value="Unassembled WGS sequence"/>
</dbReference>
<evidence type="ECO:0000256" key="2">
    <source>
        <dbReference type="SAM" id="Coils"/>
    </source>
</evidence>
<protein>
    <submittedName>
        <fullName evidence="4">MerR family regulatory protein</fullName>
    </submittedName>
</protein>
<dbReference type="InterPro" id="IPR009061">
    <property type="entry name" value="DNA-bd_dom_put_sf"/>
</dbReference>
<dbReference type="OrthoDB" id="9811174at2"/>
<dbReference type="AlphaFoldDB" id="A0A380KZH5"/>
<proteinExistence type="predicted"/>
<dbReference type="EMBL" id="UHFR01000005">
    <property type="protein sequence ID" value="SUN77148.1"/>
    <property type="molecule type" value="Genomic_DNA"/>
</dbReference>
<reference evidence="4" key="1">
    <citation type="submission" date="2018-06" db="EMBL/GenBank/DDBJ databases">
        <authorList>
            <consortium name="Pathogen Informatics"/>
            <person name="Doyle S."/>
        </authorList>
    </citation>
    <scope>NUCLEOTIDE SEQUENCE [LARGE SCALE GENOMIC DNA]</scope>
    <source>
        <strain evidence="4">NCTC13765</strain>
    </source>
</reference>
<keyword evidence="2" id="KW-0175">Coiled coil</keyword>
<dbReference type="PANTHER" id="PTHR30204">
    <property type="entry name" value="REDOX-CYCLING DRUG-SENSING TRANSCRIPTIONAL ACTIVATOR SOXR"/>
    <property type="match status" value="1"/>
</dbReference>
<accession>A0A380KZH5</accession>
<feature type="domain" description="HTH merR-type" evidence="3">
    <location>
        <begin position="1"/>
        <end position="69"/>
    </location>
</feature>
<sequence length="131" mass="15429">MNIKKVSEETGISADTIRYYERIGLIPPVTRNQSGIRDFSEREIAILKFVRYFRRVGLSVDSLIAYIGLMDKGDETIPARIAIFQEERAKLQERIDQLQEALTRLDYKIENYENKVLPRERELFEDKEESK</sequence>
<dbReference type="SUPFAM" id="SSF46955">
    <property type="entry name" value="Putative DNA-binding domain"/>
    <property type="match status" value="1"/>
</dbReference>
<dbReference type="GO" id="GO:0003677">
    <property type="term" value="F:DNA binding"/>
    <property type="evidence" value="ECO:0007669"/>
    <property type="project" value="UniProtKB-KW"/>
</dbReference>
<dbReference type="InterPro" id="IPR000551">
    <property type="entry name" value="MerR-type_HTH_dom"/>
</dbReference>
<name>A0A380KZH5_9STRE</name>
<evidence type="ECO:0000259" key="3">
    <source>
        <dbReference type="PROSITE" id="PS50937"/>
    </source>
</evidence>